<dbReference type="AlphaFoldDB" id="A0A0A8Z381"/>
<organism evidence="1">
    <name type="scientific">Arundo donax</name>
    <name type="common">Giant reed</name>
    <name type="synonym">Donax arundinaceus</name>
    <dbReference type="NCBI Taxonomy" id="35708"/>
    <lineage>
        <taxon>Eukaryota</taxon>
        <taxon>Viridiplantae</taxon>
        <taxon>Streptophyta</taxon>
        <taxon>Embryophyta</taxon>
        <taxon>Tracheophyta</taxon>
        <taxon>Spermatophyta</taxon>
        <taxon>Magnoliopsida</taxon>
        <taxon>Liliopsida</taxon>
        <taxon>Poales</taxon>
        <taxon>Poaceae</taxon>
        <taxon>PACMAD clade</taxon>
        <taxon>Arundinoideae</taxon>
        <taxon>Arundineae</taxon>
        <taxon>Arundo</taxon>
    </lineage>
</organism>
<accession>A0A0A8Z381</accession>
<reference evidence="1" key="2">
    <citation type="journal article" date="2015" name="Data Brief">
        <title>Shoot transcriptome of the giant reed, Arundo donax.</title>
        <authorList>
            <person name="Barrero R.A."/>
            <person name="Guerrero F.D."/>
            <person name="Moolhuijzen P."/>
            <person name="Goolsby J.A."/>
            <person name="Tidwell J."/>
            <person name="Bellgard S.E."/>
            <person name="Bellgard M.I."/>
        </authorList>
    </citation>
    <scope>NUCLEOTIDE SEQUENCE</scope>
    <source>
        <tissue evidence="1">Shoot tissue taken approximately 20 cm above the soil surface</tissue>
    </source>
</reference>
<evidence type="ECO:0000313" key="1">
    <source>
        <dbReference type="EMBL" id="JAD33261.1"/>
    </source>
</evidence>
<sequence>MFRGIQKADHGNFLSHASLSLRCKNTPTVSVIRI</sequence>
<protein>
    <submittedName>
        <fullName evidence="1">Uncharacterized protein</fullName>
    </submittedName>
</protein>
<proteinExistence type="predicted"/>
<reference evidence="1" key="1">
    <citation type="submission" date="2014-09" db="EMBL/GenBank/DDBJ databases">
        <authorList>
            <person name="Magalhaes I.L.F."/>
            <person name="Oliveira U."/>
            <person name="Santos F.R."/>
            <person name="Vidigal T.H.D.A."/>
            <person name="Brescovit A.D."/>
            <person name="Santos A.J."/>
        </authorList>
    </citation>
    <scope>NUCLEOTIDE SEQUENCE</scope>
    <source>
        <tissue evidence="1">Shoot tissue taken approximately 20 cm above the soil surface</tissue>
    </source>
</reference>
<name>A0A0A8Z381_ARUDO</name>
<dbReference type="EMBL" id="GBRH01264634">
    <property type="protein sequence ID" value="JAD33261.1"/>
    <property type="molecule type" value="Transcribed_RNA"/>
</dbReference>